<gene>
    <name evidence="5" type="ORF">HNP48_000296</name>
</gene>
<evidence type="ECO:0000313" key="5">
    <source>
        <dbReference type="EMBL" id="MBB6557632.1"/>
    </source>
</evidence>
<keyword evidence="3" id="KW-0472">Membrane</keyword>
<dbReference type="Pfam" id="PF00246">
    <property type="entry name" value="Peptidase_M14"/>
    <property type="match status" value="1"/>
</dbReference>
<proteinExistence type="inferred from homology"/>
<protein>
    <recommendedName>
        <fullName evidence="4">Peptidase M14 domain-containing protein</fullName>
    </recommendedName>
</protein>
<evidence type="ECO:0000256" key="3">
    <source>
        <dbReference type="SAM" id="Phobius"/>
    </source>
</evidence>
<dbReference type="SUPFAM" id="SSF53187">
    <property type="entry name" value="Zn-dependent exopeptidases"/>
    <property type="match status" value="1"/>
</dbReference>
<dbReference type="GO" id="GO:0005615">
    <property type="term" value="C:extracellular space"/>
    <property type="evidence" value="ECO:0007669"/>
    <property type="project" value="TreeGrafter"/>
</dbReference>
<dbReference type="AlphaFoldDB" id="A0A7X0P9R5"/>
<comment type="cofactor">
    <cofactor evidence="1">
        <name>Zn(2+)</name>
        <dbReference type="ChEBI" id="CHEBI:29105"/>
    </cofactor>
</comment>
<dbReference type="InterPro" id="IPR000834">
    <property type="entry name" value="Peptidase_M14"/>
</dbReference>
<dbReference type="RefSeq" id="WP_260420046.1">
    <property type="nucleotide sequence ID" value="NZ_JACHLK010000001.1"/>
</dbReference>
<keyword evidence="3" id="KW-0812">Transmembrane</keyword>
<evidence type="ECO:0000256" key="2">
    <source>
        <dbReference type="ARBA" id="ARBA00005988"/>
    </source>
</evidence>
<feature type="domain" description="Peptidase M14" evidence="4">
    <location>
        <begin position="146"/>
        <end position="265"/>
    </location>
</feature>
<evidence type="ECO:0000313" key="6">
    <source>
        <dbReference type="Proteomes" id="UP000575083"/>
    </source>
</evidence>
<dbReference type="Gene3D" id="3.40.630.10">
    <property type="entry name" value="Zn peptidases"/>
    <property type="match status" value="1"/>
</dbReference>
<name>A0A7X0P9R5_9BURK</name>
<dbReference type="EMBL" id="JACHLK010000001">
    <property type="protein sequence ID" value="MBB6557632.1"/>
    <property type="molecule type" value="Genomic_DNA"/>
</dbReference>
<dbReference type="PANTHER" id="PTHR11705:SF119">
    <property type="entry name" value="OS02G0119300 PROTEIN"/>
    <property type="match status" value="1"/>
</dbReference>
<sequence length="351" mass="37424">MTQGDSCTAPASSRGLAWRGSVLAGTVLVALAAGGLWIAPRAEVERGTTVPRAAPSVQVLQAPAAGPPAAAAVPVAPASAAPVAKAVPEGPEACALFLARLPSVSRAQCEEAQLRPSGAVSAHGVPLFWRDVPAPVAQGTTEAPLRVLIAGAIHGDELTAAALALRWIALAEQAGRPVHWRFIPVLNPDGLLARPATRTNGRGVDLNRNFPTPGWEKDAPLYWDKRTRRDPRRFPGHAALSEPESQFLHAQMAAFRPHLIVSIHAPYGVLDFDGPLSPPERLGRLWLDQVGIFPGSLGNYGGVHRGMPVVTIELPHALNMPPDAEVRSMWRDLLRWMGEHWPEALAPEPKP</sequence>
<organism evidence="5 6">
    <name type="scientific">Acidovorax soli</name>
    <dbReference type="NCBI Taxonomy" id="592050"/>
    <lineage>
        <taxon>Bacteria</taxon>
        <taxon>Pseudomonadati</taxon>
        <taxon>Pseudomonadota</taxon>
        <taxon>Betaproteobacteria</taxon>
        <taxon>Burkholderiales</taxon>
        <taxon>Comamonadaceae</taxon>
        <taxon>Acidovorax</taxon>
    </lineage>
</organism>
<dbReference type="PANTHER" id="PTHR11705">
    <property type="entry name" value="PROTEASE FAMILY M14 CARBOXYPEPTIDASE A,B"/>
    <property type="match status" value="1"/>
</dbReference>
<accession>A0A7X0P9R5</accession>
<feature type="transmembrane region" description="Helical" evidence="3">
    <location>
        <begin position="20"/>
        <end position="39"/>
    </location>
</feature>
<evidence type="ECO:0000259" key="4">
    <source>
        <dbReference type="Pfam" id="PF00246"/>
    </source>
</evidence>
<dbReference type="Proteomes" id="UP000575083">
    <property type="component" value="Unassembled WGS sequence"/>
</dbReference>
<keyword evidence="3" id="KW-1133">Transmembrane helix</keyword>
<comment type="similarity">
    <text evidence="2">Belongs to the peptidase M14 family.</text>
</comment>
<comment type="caution">
    <text evidence="5">The sequence shown here is derived from an EMBL/GenBank/DDBJ whole genome shotgun (WGS) entry which is preliminary data.</text>
</comment>
<dbReference type="GO" id="GO:0004181">
    <property type="term" value="F:metallocarboxypeptidase activity"/>
    <property type="evidence" value="ECO:0007669"/>
    <property type="project" value="InterPro"/>
</dbReference>
<dbReference type="GO" id="GO:0006508">
    <property type="term" value="P:proteolysis"/>
    <property type="evidence" value="ECO:0007669"/>
    <property type="project" value="InterPro"/>
</dbReference>
<keyword evidence="6" id="KW-1185">Reference proteome</keyword>
<reference evidence="5 6" key="1">
    <citation type="submission" date="2020-08" db="EMBL/GenBank/DDBJ databases">
        <title>Functional genomics of gut bacteria from endangered species of beetles.</title>
        <authorList>
            <person name="Carlos-Shanley C."/>
        </authorList>
    </citation>
    <scope>NUCLEOTIDE SEQUENCE [LARGE SCALE GENOMIC DNA]</scope>
    <source>
        <strain evidence="5 6">S00198</strain>
    </source>
</reference>
<dbReference type="GO" id="GO:0008270">
    <property type="term" value="F:zinc ion binding"/>
    <property type="evidence" value="ECO:0007669"/>
    <property type="project" value="InterPro"/>
</dbReference>
<evidence type="ECO:0000256" key="1">
    <source>
        <dbReference type="ARBA" id="ARBA00001947"/>
    </source>
</evidence>